<dbReference type="HOGENOM" id="CLU_2493741_0_0_9"/>
<evidence type="ECO:0000313" key="2">
    <source>
        <dbReference type="EMBL" id="AJD92783.1"/>
    </source>
</evidence>
<dbReference type="OrthoDB" id="2455302at2"/>
<keyword evidence="1" id="KW-1133">Transmembrane helix</keyword>
<reference evidence="2 3" key="1">
    <citation type="submission" date="2014-08" db="EMBL/GenBank/DDBJ databases">
        <title>Complete genome of a marine bacteria Jeotgalibacillus malaysiensis.</title>
        <authorList>
            <person name="Yaakop A.S."/>
            <person name="Chan K.-G."/>
            <person name="Goh K.M."/>
        </authorList>
    </citation>
    <scope>NUCLEOTIDE SEQUENCE [LARGE SCALE GENOMIC DNA]</scope>
    <source>
        <strain evidence="2 3">D5</strain>
    </source>
</reference>
<keyword evidence="3" id="KW-1185">Reference proteome</keyword>
<dbReference type="AlphaFoldDB" id="A0A0B5AW12"/>
<accession>A0A0B5AW12</accession>
<dbReference type="KEGG" id="jeo:JMA_34660"/>
<keyword evidence="1" id="KW-0812">Transmembrane</keyword>
<evidence type="ECO:0000313" key="3">
    <source>
        <dbReference type="Proteomes" id="UP000031449"/>
    </source>
</evidence>
<keyword evidence="1" id="KW-0472">Membrane</keyword>
<name>A0A0B5AW12_9BACL</name>
<gene>
    <name evidence="2" type="ORF">JMA_34660</name>
</gene>
<proteinExistence type="predicted"/>
<dbReference type="STRING" id="1508404.JMA_34660"/>
<sequence length="86" mass="9938">MVYVALIMTLMMLALIIAVVMNNNKKIHQDVSGRLSNDKKLEQQVVNLIRSGQDQEIIVRFVRDETGLNQPEAQKYIRRLQTERGL</sequence>
<feature type="transmembrane region" description="Helical" evidence="1">
    <location>
        <begin position="6"/>
        <end position="24"/>
    </location>
</feature>
<organism evidence="2 3">
    <name type="scientific">Jeotgalibacillus malaysiensis</name>
    <dbReference type="NCBI Taxonomy" id="1508404"/>
    <lineage>
        <taxon>Bacteria</taxon>
        <taxon>Bacillati</taxon>
        <taxon>Bacillota</taxon>
        <taxon>Bacilli</taxon>
        <taxon>Bacillales</taxon>
        <taxon>Caryophanaceae</taxon>
        <taxon>Jeotgalibacillus</taxon>
    </lineage>
</organism>
<dbReference type="BioCyc" id="JESP1508404:G14D9-12747-MONOMER"/>
<dbReference type="EMBL" id="CP009416">
    <property type="protein sequence ID" value="AJD92783.1"/>
    <property type="molecule type" value="Genomic_DNA"/>
</dbReference>
<evidence type="ECO:0000256" key="1">
    <source>
        <dbReference type="SAM" id="Phobius"/>
    </source>
</evidence>
<dbReference type="Proteomes" id="UP000031449">
    <property type="component" value="Chromosome"/>
</dbReference>
<protein>
    <submittedName>
        <fullName evidence="2">Uncharacterized protein</fullName>
    </submittedName>
</protein>